<keyword evidence="2" id="KW-0808">Transferase</keyword>
<dbReference type="SUPFAM" id="SSF53335">
    <property type="entry name" value="S-adenosyl-L-methionine-dependent methyltransferases"/>
    <property type="match status" value="1"/>
</dbReference>
<dbReference type="InterPro" id="IPR012327">
    <property type="entry name" value="MeTrfase_D12"/>
</dbReference>
<dbReference type="PIRSF" id="PIRSF000398">
    <property type="entry name" value="M_m6A_EcoRV"/>
    <property type="match status" value="1"/>
</dbReference>
<dbReference type="RefSeq" id="WP_317140278.1">
    <property type="nucleotide sequence ID" value="NZ_CP118157.1"/>
</dbReference>
<dbReference type="GO" id="GO:0006298">
    <property type="term" value="P:mismatch repair"/>
    <property type="evidence" value="ECO:0007669"/>
    <property type="project" value="TreeGrafter"/>
</dbReference>
<evidence type="ECO:0000256" key="1">
    <source>
        <dbReference type="ARBA" id="ARBA00022603"/>
    </source>
</evidence>
<dbReference type="InterPro" id="IPR029063">
    <property type="entry name" value="SAM-dependent_MTases_sf"/>
</dbReference>
<dbReference type="PANTHER" id="PTHR30481:SF4">
    <property type="entry name" value="SITE-SPECIFIC DNA-METHYLTRANSFERASE (ADENINE-SPECIFIC)"/>
    <property type="match status" value="1"/>
</dbReference>
<keyword evidence="1 4" id="KW-0489">Methyltransferase</keyword>
<dbReference type="InterPro" id="IPR012263">
    <property type="entry name" value="M_m6A_EcoRV"/>
</dbReference>
<dbReference type="AlphaFoldDB" id="A0AA97I7N1"/>
<evidence type="ECO:0000256" key="2">
    <source>
        <dbReference type="ARBA" id="ARBA00022679"/>
    </source>
</evidence>
<dbReference type="GO" id="GO:0009307">
    <property type="term" value="P:DNA restriction-modification system"/>
    <property type="evidence" value="ECO:0007669"/>
    <property type="project" value="InterPro"/>
</dbReference>
<gene>
    <name evidence="4" type="ORF">N8K70_03765</name>
</gene>
<evidence type="ECO:0000256" key="3">
    <source>
        <dbReference type="ARBA" id="ARBA00022691"/>
    </source>
</evidence>
<keyword evidence="3" id="KW-0949">S-adenosyl-L-methionine</keyword>
<protein>
    <submittedName>
        <fullName evidence="4">DNA adenine methylase</fullName>
    </submittedName>
</protein>
<dbReference type="Proteomes" id="UP001305498">
    <property type="component" value="Chromosome"/>
</dbReference>
<dbReference type="Pfam" id="PF02086">
    <property type="entry name" value="MethyltransfD12"/>
    <property type="match status" value="1"/>
</dbReference>
<dbReference type="GO" id="GO:0043565">
    <property type="term" value="F:sequence-specific DNA binding"/>
    <property type="evidence" value="ECO:0007669"/>
    <property type="project" value="TreeGrafter"/>
</dbReference>
<sequence length="279" mass="30942">MSVLKPPIAYFGGKTSLAERIVALMPEHDGYIEPFAGSLSVLLAKPKPAGIEVVNDIDGRLMTFWRVLRDRPLDLARAAALTPHSRAELEQAMQLRTDLDELETARQVWVLLTQGRSRTLNRTGWRFFADPAGRNTGASYAMYMDAYRGRIIPAAERIAAVSLENRDALDVIAQYGQHARNLLYVDPPYLSSTRQGGRYAHEMSAAVDHERLLDALLDCRAAVMLSGYAADLYDRALTGWDRVELAGFTGNAVQKDRVEVLWINRARAGVLDLWGGDAA</sequence>
<accession>A0AA97I7N1</accession>
<organism evidence="4 5">
    <name type="scientific">Microbacterium betulae</name>
    <dbReference type="NCBI Taxonomy" id="2981139"/>
    <lineage>
        <taxon>Bacteria</taxon>
        <taxon>Bacillati</taxon>
        <taxon>Actinomycetota</taxon>
        <taxon>Actinomycetes</taxon>
        <taxon>Micrococcales</taxon>
        <taxon>Microbacteriaceae</taxon>
        <taxon>Microbacterium</taxon>
    </lineage>
</organism>
<evidence type="ECO:0000313" key="4">
    <source>
        <dbReference type="EMBL" id="WOF23807.1"/>
    </source>
</evidence>
<dbReference type="EMBL" id="CP118157">
    <property type="protein sequence ID" value="WOF23807.1"/>
    <property type="molecule type" value="Genomic_DNA"/>
</dbReference>
<evidence type="ECO:0000313" key="5">
    <source>
        <dbReference type="Proteomes" id="UP001305498"/>
    </source>
</evidence>
<dbReference type="Gene3D" id="3.40.50.150">
    <property type="entry name" value="Vaccinia Virus protein VP39"/>
    <property type="match status" value="2"/>
</dbReference>
<proteinExistence type="predicted"/>
<dbReference type="GO" id="GO:0032259">
    <property type="term" value="P:methylation"/>
    <property type="evidence" value="ECO:0007669"/>
    <property type="project" value="UniProtKB-KW"/>
</dbReference>
<dbReference type="PRINTS" id="PR00505">
    <property type="entry name" value="D12N6MTFRASE"/>
</dbReference>
<name>A0AA97I7N1_9MICO</name>
<reference evidence="4 5" key="1">
    <citation type="submission" date="2023-02" db="EMBL/GenBank/DDBJ databases">
        <title>Microbacterium betulae sp. nov., isolated from birch wood.</title>
        <authorList>
            <person name="Pasciak M."/>
            <person name="Pawlik K.J."/>
            <person name="Martynowski D."/>
            <person name="Laczmanski L."/>
            <person name="Ciekot J."/>
            <person name="Szponar B."/>
            <person name="Wojcik-Fatla A."/>
            <person name="Mackiewicz B."/>
            <person name="Farian E."/>
            <person name="Cholewa G."/>
            <person name="Cholewa A."/>
            <person name="Dutkiewicz J."/>
        </authorList>
    </citation>
    <scope>NUCLEOTIDE SEQUENCE [LARGE SCALE GENOMIC DNA]</scope>
    <source>
        <strain evidence="4 5">AB</strain>
    </source>
</reference>
<dbReference type="GO" id="GO:1904047">
    <property type="term" value="F:S-adenosyl-L-methionine binding"/>
    <property type="evidence" value="ECO:0007669"/>
    <property type="project" value="TreeGrafter"/>
</dbReference>
<dbReference type="GO" id="GO:0009007">
    <property type="term" value="F:site-specific DNA-methyltransferase (adenine-specific) activity"/>
    <property type="evidence" value="ECO:0007669"/>
    <property type="project" value="UniProtKB-EC"/>
</dbReference>
<dbReference type="KEGG" id="mbet:N8K70_03765"/>
<keyword evidence="5" id="KW-1185">Reference proteome</keyword>
<dbReference type="REBASE" id="767279">
    <property type="entry name" value="M1.MspABORF3765P"/>
</dbReference>
<dbReference type="PANTHER" id="PTHR30481">
    <property type="entry name" value="DNA ADENINE METHYLASE"/>
    <property type="match status" value="1"/>
</dbReference>